<comment type="caution">
    <text evidence="2">The sequence shown here is derived from an EMBL/GenBank/DDBJ whole genome shotgun (WGS) entry which is preliminary data.</text>
</comment>
<evidence type="ECO:0000313" key="3">
    <source>
        <dbReference type="Proteomes" id="UP000634136"/>
    </source>
</evidence>
<sequence>MKMGNGILVLLEDWGKEMFIYAEMWGIFFGVCIAKEKGYPRVMIEVDSKSALELIEMESASIQQLHTMARRIREIAKDNWHVIFSHTLREGNRIADVLPNHGHRVNLDIVMFDNPPSWSSDLYQDDLSGLGLSRLILVSPWISRVSFRRVYKLTKTQGNIGNFTGVMNEARCLLMESTIPFLHKFRLTNMGMLLSNLFSVLFSV</sequence>
<dbReference type="EMBL" id="JAAIUW010000006">
    <property type="protein sequence ID" value="KAF7826731.1"/>
    <property type="molecule type" value="Genomic_DNA"/>
</dbReference>
<dbReference type="Gene3D" id="3.30.420.10">
    <property type="entry name" value="Ribonuclease H-like superfamily/Ribonuclease H"/>
    <property type="match status" value="1"/>
</dbReference>
<dbReference type="SUPFAM" id="SSF53098">
    <property type="entry name" value="Ribonuclease H-like"/>
    <property type="match status" value="1"/>
</dbReference>
<dbReference type="Pfam" id="PF13456">
    <property type="entry name" value="RVT_3"/>
    <property type="match status" value="1"/>
</dbReference>
<protein>
    <submittedName>
        <fullName evidence="2">Ribonuclease H</fullName>
    </submittedName>
</protein>
<name>A0A834WPE8_9FABA</name>
<dbReference type="InterPro" id="IPR053151">
    <property type="entry name" value="RNase_H-like"/>
</dbReference>
<feature type="domain" description="RNase H type-1" evidence="1">
    <location>
        <begin position="22"/>
        <end position="101"/>
    </location>
</feature>
<accession>A0A834WPE8</accession>
<proteinExistence type="predicted"/>
<dbReference type="InterPro" id="IPR044730">
    <property type="entry name" value="RNase_H-like_dom_plant"/>
</dbReference>
<dbReference type="CDD" id="cd06222">
    <property type="entry name" value="RNase_H_like"/>
    <property type="match status" value="1"/>
</dbReference>
<dbReference type="InterPro" id="IPR012337">
    <property type="entry name" value="RNaseH-like_sf"/>
</dbReference>
<dbReference type="InterPro" id="IPR036397">
    <property type="entry name" value="RNaseH_sf"/>
</dbReference>
<dbReference type="PANTHER" id="PTHR47723">
    <property type="entry name" value="OS05G0353850 PROTEIN"/>
    <property type="match status" value="1"/>
</dbReference>
<dbReference type="GO" id="GO:0003676">
    <property type="term" value="F:nucleic acid binding"/>
    <property type="evidence" value="ECO:0007669"/>
    <property type="project" value="InterPro"/>
</dbReference>
<dbReference type="PANTHER" id="PTHR47723:SF19">
    <property type="entry name" value="POLYNUCLEOTIDYL TRANSFERASE, RIBONUCLEASE H-LIKE SUPERFAMILY PROTEIN"/>
    <property type="match status" value="1"/>
</dbReference>
<dbReference type="OrthoDB" id="1436503at2759"/>
<organism evidence="2 3">
    <name type="scientific">Senna tora</name>
    <dbReference type="NCBI Taxonomy" id="362788"/>
    <lineage>
        <taxon>Eukaryota</taxon>
        <taxon>Viridiplantae</taxon>
        <taxon>Streptophyta</taxon>
        <taxon>Embryophyta</taxon>
        <taxon>Tracheophyta</taxon>
        <taxon>Spermatophyta</taxon>
        <taxon>Magnoliopsida</taxon>
        <taxon>eudicotyledons</taxon>
        <taxon>Gunneridae</taxon>
        <taxon>Pentapetalae</taxon>
        <taxon>rosids</taxon>
        <taxon>fabids</taxon>
        <taxon>Fabales</taxon>
        <taxon>Fabaceae</taxon>
        <taxon>Caesalpinioideae</taxon>
        <taxon>Cassia clade</taxon>
        <taxon>Senna</taxon>
    </lineage>
</organism>
<evidence type="ECO:0000259" key="1">
    <source>
        <dbReference type="Pfam" id="PF13456"/>
    </source>
</evidence>
<keyword evidence="3" id="KW-1185">Reference proteome</keyword>
<dbReference type="GO" id="GO:0004523">
    <property type="term" value="F:RNA-DNA hybrid ribonuclease activity"/>
    <property type="evidence" value="ECO:0007669"/>
    <property type="project" value="InterPro"/>
</dbReference>
<reference evidence="2" key="1">
    <citation type="submission" date="2020-09" db="EMBL/GenBank/DDBJ databases">
        <title>Genome-Enabled Discovery of Anthraquinone Biosynthesis in Senna tora.</title>
        <authorList>
            <person name="Kang S.-H."/>
            <person name="Pandey R.P."/>
            <person name="Lee C.-M."/>
            <person name="Sim J.-S."/>
            <person name="Jeong J.-T."/>
            <person name="Choi B.-S."/>
            <person name="Jung M."/>
            <person name="Ginzburg D."/>
            <person name="Zhao K."/>
            <person name="Won S.Y."/>
            <person name="Oh T.-J."/>
            <person name="Yu Y."/>
            <person name="Kim N.-H."/>
            <person name="Lee O.R."/>
            <person name="Lee T.-H."/>
            <person name="Bashyal P."/>
            <person name="Kim T.-S."/>
            <person name="Lee W.-H."/>
            <person name="Kawkins C."/>
            <person name="Kim C.-K."/>
            <person name="Kim J.S."/>
            <person name="Ahn B.O."/>
            <person name="Rhee S.Y."/>
            <person name="Sohng J.K."/>
        </authorList>
    </citation>
    <scope>NUCLEOTIDE SEQUENCE</scope>
    <source>
        <tissue evidence="2">Leaf</tissue>
    </source>
</reference>
<dbReference type="Proteomes" id="UP000634136">
    <property type="component" value="Unassembled WGS sequence"/>
</dbReference>
<gene>
    <name evidence="2" type="ORF">G2W53_017895</name>
</gene>
<dbReference type="InterPro" id="IPR002156">
    <property type="entry name" value="RNaseH_domain"/>
</dbReference>
<dbReference type="AlphaFoldDB" id="A0A834WPE8"/>
<evidence type="ECO:0000313" key="2">
    <source>
        <dbReference type="EMBL" id="KAF7826731.1"/>
    </source>
</evidence>